<organism evidence="2 3">
    <name type="scientific">Dermatophagoides pteronyssinus</name>
    <name type="common">European house dust mite</name>
    <dbReference type="NCBI Taxonomy" id="6956"/>
    <lineage>
        <taxon>Eukaryota</taxon>
        <taxon>Metazoa</taxon>
        <taxon>Ecdysozoa</taxon>
        <taxon>Arthropoda</taxon>
        <taxon>Chelicerata</taxon>
        <taxon>Arachnida</taxon>
        <taxon>Acari</taxon>
        <taxon>Acariformes</taxon>
        <taxon>Sarcoptiformes</taxon>
        <taxon>Astigmata</taxon>
        <taxon>Psoroptidia</taxon>
        <taxon>Analgoidea</taxon>
        <taxon>Pyroglyphidae</taxon>
        <taxon>Dermatophagoidinae</taxon>
        <taxon>Dermatophagoides</taxon>
    </lineage>
</organism>
<gene>
    <name evidence="2" type="ORF">DERP_011356</name>
</gene>
<dbReference type="Proteomes" id="UP000887458">
    <property type="component" value="Unassembled WGS sequence"/>
</dbReference>
<dbReference type="EMBL" id="NJHN03000063">
    <property type="protein sequence ID" value="KAH9418494.1"/>
    <property type="molecule type" value="Genomic_DNA"/>
</dbReference>
<feature type="transmembrane region" description="Helical" evidence="1">
    <location>
        <begin position="165"/>
        <end position="183"/>
    </location>
</feature>
<accession>A0ABQ8J7G5</accession>
<comment type="caution">
    <text evidence="2">The sequence shown here is derived from an EMBL/GenBank/DDBJ whole genome shotgun (WGS) entry which is preliminary data.</text>
</comment>
<evidence type="ECO:0000313" key="3">
    <source>
        <dbReference type="Proteomes" id="UP000887458"/>
    </source>
</evidence>
<keyword evidence="3" id="KW-1185">Reference proteome</keyword>
<reference evidence="2 3" key="2">
    <citation type="journal article" date="2022" name="Mol. Biol. Evol.">
        <title>Comparative Genomics Reveals Insights into the Divergent Evolution of Astigmatic Mites and Household Pest Adaptations.</title>
        <authorList>
            <person name="Xiong Q."/>
            <person name="Wan A.T."/>
            <person name="Liu X."/>
            <person name="Fung C.S."/>
            <person name="Xiao X."/>
            <person name="Malainual N."/>
            <person name="Hou J."/>
            <person name="Wang L."/>
            <person name="Wang M."/>
            <person name="Yang K.Y."/>
            <person name="Cui Y."/>
            <person name="Leung E.L."/>
            <person name="Nong W."/>
            <person name="Shin S.K."/>
            <person name="Au S.W."/>
            <person name="Jeong K.Y."/>
            <person name="Chew F.T."/>
            <person name="Hui J.H."/>
            <person name="Leung T.F."/>
            <person name="Tungtrongchitr A."/>
            <person name="Zhong N."/>
            <person name="Liu Z."/>
            <person name="Tsui S.K."/>
        </authorList>
    </citation>
    <scope>NUCLEOTIDE SEQUENCE [LARGE SCALE GENOMIC DNA]</scope>
    <source>
        <strain evidence="2">Derp</strain>
    </source>
</reference>
<proteinExistence type="predicted"/>
<sequence>MTVEIVSNNIDNVHKPIESDETCSLLHRAKSSTTTSNIHPNQLSSNKLAIHGEVTCDSSFDSYNKTTATKYSPSQQNLLLSFSPSFNPMLTTGRSSFDPITTIKSIIMMKLSSTTTSSSSSSSSSSSITSSSSTLATPHHLIVFHKNVIIRKSILAQKNAKMPKSTITLSILLVLLTLLTNIIQSSSARQDMTISHTFVLYSLYNC</sequence>
<reference evidence="2 3" key="1">
    <citation type="journal article" date="2018" name="J. Allergy Clin. Immunol.">
        <title>High-quality assembly of Dermatophagoides pteronyssinus genome and transcriptome reveals a wide range of novel allergens.</title>
        <authorList>
            <person name="Liu X.Y."/>
            <person name="Yang K.Y."/>
            <person name="Wang M.Q."/>
            <person name="Kwok J.S."/>
            <person name="Zeng X."/>
            <person name="Yang Z."/>
            <person name="Xiao X.J."/>
            <person name="Lau C.P."/>
            <person name="Li Y."/>
            <person name="Huang Z.M."/>
            <person name="Ba J.G."/>
            <person name="Yim A.K."/>
            <person name="Ouyang C.Y."/>
            <person name="Ngai S.M."/>
            <person name="Chan T.F."/>
            <person name="Leung E.L."/>
            <person name="Liu L."/>
            <person name="Liu Z.G."/>
            <person name="Tsui S.K."/>
        </authorList>
    </citation>
    <scope>NUCLEOTIDE SEQUENCE [LARGE SCALE GENOMIC DNA]</scope>
    <source>
        <strain evidence="2">Derp</strain>
    </source>
</reference>
<protein>
    <submittedName>
        <fullName evidence="2">Uncharacterized protein</fullName>
    </submittedName>
</protein>
<evidence type="ECO:0000313" key="2">
    <source>
        <dbReference type="EMBL" id="KAH9418494.1"/>
    </source>
</evidence>
<keyword evidence="1" id="KW-0472">Membrane</keyword>
<keyword evidence="1" id="KW-1133">Transmembrane helix</keyword>
<evidence type="ECO:0000256" key="1">
    <source>
        <dbReference type="SAM" id="Phobius"/>
    </source>
</evidence>
<name>A0ABQ8J7G5_DERPT</name>
<keyword evidence="1" id="KW-0812">Transmembrane</keyword>